<feature type="domain" description="C2H2-type" evidence="8">
    <location>
        <begin position="92"/>
        <end position="121"/>
    </location>
</feature>
<protein>
    <recommendedName>
        <fullName evidence="8">C2H2-type domain-containing protein</fullName>
    </recommendedName>
</protein>
<feature type="compositionally biased region" description="Pro residues" evidence="7">
    <location>
        <begin position="243"/>
        <end position="253"/>
    </location>
</feature>
<dbReference type="GO" id="GO:0000978">
    <property type="term" value="F:RNA polymerase II cis-regulatory region sequence-specific DNA binding"/>
    <property type="evidence" value="ECO:0007669"/>
    <property type="project" value="TreeGrafter"/>
</dbReference>
<dbReference type="InterPro" id="IPR036236">
    <property type="entry name" value="Znf_C2H2_sf"/>
</dbReference>
<keyword evidence="2" id="KW-0677">Repeat</keyword>
<name>A0A6G6FQB5_9APHY</name>
<evidence type="ECO:0000256" key="3">
    <source>
        <dbReference type="ARBA" id="ARBA00022771"/>
    </source>
</evidence>
<dbReference type="EMBL" id="MK805239">
    <property type="protein sequence ID" value="QIE48512.1"/>
    <property type="molecule type" value="mRNA"/>
</dbReference>
<keyword evidence="4" id="KW-0862">Zinc</keyword>
<evidence type="ECO:0000313" key="9">
    <source>
        <dbReference type="EMBL" id="QIE48512.1"/>
    </source>
</evidence>
<dbReference type="PROSITE" id="PS00028">
    <property type="entry name" value="ZINC_FINGER_C2H2_1"/>
    <property type="match status" value="2"/>
</dbReference>
<keyword evidence="5" id="KW-0539">Nucleus</keyword>
<evidence type="ECO:0000256" key="5">
    <source>
        <dbReference type="ARBA" id="ARBA00023242"/>
    </source>
</evidence>
<dbReference type="GO" id="GO:0000981">
    <property type="term" value="F:DNA-binding transcription factor activity, RNA polymerase II-specific"/>
    <property type="evidence" value="ECO:0007669"/>
    <property type="project" value="TreeGrafter"/>
</dbReference>
<dbReference type="SUPFAM" id="SSF57667">
    <property type="entry name" value="beta-beta-alpha zinc fingers"/>
    <property type="match status" value="1"/>
</dbReference>
<evidence type="ECO:0000259" key="8">
    <source>
        <dbReference type="PROSITE" id="PS50157"/>
    </source>
</evidence>
<proteinExistence type="evidence at transcript level"/>
<dbReference type="AlphaFoldDB" id="A0A6G6FQB5"/>
<sequence>MTRRWRDHPPLLFLLRTVPPPFLSHARSSHILSTLFLLQTTLPTTMPAARTPKTSTRLTPTPVKCKECGRQISRKGDMPRHLQVHDPARGPWLCPVEGCKRRFRQKSNGQSHIVVHFGKRPHRCDQQWIDENEIIRDCVARFADPSGLTRHRTNKHGYKRNEGEVQTIQYRHSRDQAEQKVIYDLLTTYKATVNDVRALINKLSVNDTPIPWSLVDNSDYCNILQPIWSPLKQEDSASTPALTPTPTPTPAPTPTSTSSDVLPKQERSPSASLASIPLDLDSQQPNGRLDFDFSFEAYDMLGGSSNTSQQPQQRTFVDVLGQSDLILPSQVPSQFFSVPLPSQVPSFFGSAPLTAPAPFSFAAPPQLQPAMDRGRSAWQYTLSNVSLEPSLDASLCYGSGIYNTLDVNFASDMGLHLNTGLNTGLDTGHHMNSGVHMNLGLNMGLGLDTGIGLGLDMSTPAVVGCEAPQFPPFDSLFCQAAAAFSPPLSPSVCSSIESSPSSSNGLGLKDHMLYRA</sequence>
<evidence type="ECO:0000256" key="1">
    <source>
        <dbReference type="ARBA" id="ARBA00022723"/>
    </source>
</evidence>
<evidence type="ECO:0000256" key="4">
    <source>
        <dbReference type="ARBA" id="ARBA00022833"/>
    </source>
</evidence>
<dbReference type="InterPro" id="IPR013087">
    <property type="entry name" value="Znf_C2H2_type"/>
</dbReference>
<feature type="domain" description="C2H2-type" evidence="8">
    <location>
        <begin position="63"/>
        <end position="90"/>
    </location>
</feature>
<reference evidence="9" key="1">
    <citation type="journal article" date="2019" name="J. For. Res.">
        <title>Expression and analysis of zinc finger family gene in Lenzites gibbosa.</title>
        <authorList>
            <person name="Zhang J."/>
            <person name="Chi Y."/>
            <person name="Li S."/>
            <person name="Zhang J."/>
            <person name="Chen J."/>
        </authorList>
    </citation>
    <scope>NUCLEOTIDE SEQUENCE</scope>
    <source>
        <strain evidence="9">ZnF105</strain>
    </source>
</reference>
<dbReference type="Gene3D" id="3.30.160.60">
    <property type="entry name" value="Classic Zinc Finger"/>
    <property type="match status" value="2"/>
</dbReference>
<dbReference type="SMART" id="SM00355">
    <property type="entry name" value="ZnF_C2H2"/>
    <property type="match status" value="3"/>
</dbReference>
<organism evidence="9">
    <name type="scientific">Trametes gibbosa</name>
    <dbReference type="NCBI Taxonomy" id="160864"/>
    <lineage>
        <taxon>Eukaryota</taxon>
        <taxon>Fungi</taxon>
        <taxon>Dikarya</taxon>
        <taxon>Basidiomycota</taxon>
        <taxon>Agaricomycotina</taxon>
        <taxon>Agaricomycetes</taxon>
        <taxon>Polyporales</taxon>
        <taxon>Polyporaceae</taxon>
        <taxon>Trametes</taxon>
    </lineage>
</organism>
<keyword evidence="1" id="KW-0479">Metal-binding</keyword>
<feature type="region of interest" description="Disordered" evidence="7">
    <location>
        <begin position="234"/>
        <end position="285"/>
    </location>
</feature>
<dbReference type="PANTHER" id="PTHR24388:SF53">
    <property type="entry name" value="CHORION TRANSCRIPTION FACTOR CF2-RELATED"/>
    <property type="match status" value="1"/>
</dbReference>
<keyword evidence="3 6" id="KW-0863">Zinc-finger</keyword>
<evidence type="ECO:0000256" key="7">
    <source>
        <dbReference type="SAM" id="MobiDB-lite"/>
    </source>
</evidence>
<dbReference type="PANTHER" id="PTHR24388">
    <property type="entry name" value="ZINC FINGER PROTEIN"/>
    <property type="match status" value="1"/>
</dbReference>
<evidence type="ECO:0000256" key="2">
    <source>
        <dbReference type="ARBA" id="ARBA00022737"/>
    </source>
</evidence>
<dbReference type="PROSITE" id="PS50157">
    <property type="entry name" value="ZINC_FINGER_C2H2_2"/>
    <property type="match status" value="2"/>
</dbReference>
<dbReference type="GO" id="GO:0008270">
    <property type="term" value="F:zinc ion binding"/>
    <property type="evidence" value="ECO:0007669"/>
    <property type="project" value="UniProtKB-KW"/>
</dbReference>
<accession>A0A6G6FQB5</accession>
<dbReference type="InterPro" id="IPR050527">
    <property type="entry name" value="Snail/Krueppel_Znf"/>
</dbReference>
<evidence type="ECO:0000256" key="6">
    <source>
        <dbReference type="PROSITE-ProRule" id="PRU00042"/>
    </source>
</evidence>